<dbReference type="EMBL" id="PNBA02000001">
    <property type="protein sequence ID" value="KAG6436499.1"/>
    <property type="molecule type" value="Genomic_DNA"/>
</dbReference>
<protein>
    <recommendedName>
        <fullName evidence="4">Protein KAKU4</fullName>
    </recommendedName>
</protein>
<dbReference type="GO" id="GO:0071763">
    <property type="term" value="P:nuclear membrane organization"/>
    <property type="evidence" value="ECO:0007669"/>
    <property type="project" value="TreeGrafter"/>
</dbReference>
<proteinExistence type="predicted"/>
<dbReference type="Proteomes" id="UP000298416">
    <property type="component" value="Unassembled WGS sequence"/>
</dbReference>
<name>A0A8X9ADU8_SALSN</name>
<accession>A0A8X9ADU8</accession>
<evidence type="ECO:0008006" key="4">
    <source>
        <dbReference type="Google" id="ProtNLM"/>
    </source>
</evidence>
<gene>
    <name evidence="2" type="ORF">SASPL_101400</name>
</gene>
<feature type="region of interest" description="Disordered" evidence="1">
    <location>
        <begin position="438"/>
        <end position="479"/>
    </location>
</feature>
<keyword evidence="3" id="KW-1185">Reference proteome</keyword>
<dbReference type="AlphaFoldDB" id="A0A8X9ADU8"/>
<reference evidence="2" key="1">
    <citation type="submission" date="2018-01" db="EMBL/GenBank/DDBJ databases">
        <authorList>
            <person name="Mao J.F."/>
        </authorList>
    </citation>
    <scope>NUCLEOTIDE SEQUENCE</scope>
    <source>
        <strain evidence="2">Huo1</strain>
        <tissue evidence="2">Leaf</tissue>
    </source>
</reference>
<dbReference type="PANTHER" id="PTHR33416">
    <property type="entry name" value="NUCLEAR PORE COMPLEX PROTEIN NUP1"/>
    <property type="match status" value="1"/>
</dbReference>
<feature type="compositionally biased region" description="Basic and acidic residues" evidence="1">
    <location>
        <begin position="443"/>
        <end position="455"/>
    </location>
</feature>
<feature type="region of interest" description="Disordered" evidence="1">
    <location>
        <begin position="397"/>
        <end position="421"/>
    </location>
</feature>
<evidence type="ECO:0000313" key="2">
    <source>
        <dbReference type="EMBL" id="KAG6436499.1"/>
    </source>
</evidence>
<organism evidence="2">
    <name type="scientific">Salvia splendens</name>
    <name type="common">Scarlet sage</name>
    <dbReference type="NCBI Taxonomy" id="180675"/>
    <lineage>
        <taxon>Eukaryota</taxon>
        <taxon>Viridiplantae</taxon>
        <taxon>Streptophyta</taxon>
        <taxon>Embryophyta</taxon>
        <taxon>Tracheophyta</taxon>
        <taxon>Spermatophyta</taxon>
        <taxon>Magnoliopsida</taxon>
        <taxon>eudicotyledons</taxon>
        <taxon>Gunneridae</taxon>
        <taxon>Pentapetalae</taxon>
        <taxon>asterids</taxon>
        <taxon>lamiids</taxon>
        <taxon>Lamiales</taxon>
        <taxon>Lamiaceae</taxon>
        <taxon>Nepetoideae</taxon>
        <taxon>Mentheae</taxon>
        <taxon>Salviinae</taxon>
        <taxon>Salvia</taxon>
        <taxon>Salvia subgen. Calosphace</taxon>
        <taxon>core Calosphace</taxon>
    </lineage>
</organism>
<dbReference type="PANTHER" id="PTHR33416:SF17">
    <property type="entry name" value="PROTEIN KAKU4"/>
    <property type="match status" value="1"/>
</dbReference>
<sequence>MREKKPDIIIIRYLKTNGLSRCIFKIPKFPNMAAVPDSRSGSGAGGKMVTNRRRQRLAFTPYDRPPKTPNWFTGVILLSARALASGAGKLISSAISESSCSEDADSTSEDDTGNHNEYGTPCFGVNASNEEKLTSGEMIQCGRESQLSMQTPETKWLIEKLIMQEDFSREECDRLTKVLHSELGTGRLKQGIKDQLQIPLGKQKLFFSSKEDPYILNKAIQEAKKWFQGKKEGSSSVAELARGTCNLNSAAIDHIENGSGAPVDMARSYMRERPPWASPMEHAELRTPLTTTIKRFKERTPYSVTEDVWSSSKRQSSLASGSWNIQDELRRLRSKAVEDMLRTPPAKNDSSLFVIAASRVESPGAGGVGEEIFKSQSFWKTKDVGVNADPALVALESKQDGKASETPSSHPDVSASGISKDPETVLSHGIQALSMLSQPTTTDHTKQQRSAEPHAAKISGPPETGVGEPGGRLYANGFSPAQASFPGAVIKLNSKQYDEESHNDTASNKNMPTYGTANMDGNCKLPTESCTEVTIVSET</sequence>
<evidence type="ECO:0000256" key="1">
    <source>
        <dbReference type="SAM" id="MobiDB-lite"/>
    </source>
</evidence>
<evidence type="ECO:0000313" key="3">
    <source>
        <dbReference type="Proteomes" id="UP000298416"/>
    </source>
</evidence>
<dbReference type="GO" id="GO:0005635">
    <property type="term" value="C:nuclear envelope"/>
    <property type="evidence" value="ECO:0007669"/>
    <property type="project" value="TreeGrafter"/>
</dbReference>
<comment type="caution">
    <text evidence="2">The sequence shown here is derived from an EMBL/GenBank/DDBJ whole genome shotgun (WGS) entry which is preliminary data.</text>
</comment>
<reference evidence="2" key="2">
    <citation type="submission" date="2020-08" db="EMBL/GenBank/DDBJ databases">
        <title>Plant Genome Project.</title>
        <authorList>
            <person name="Zhang R.-G."/>
        </authorList>
    </citation>
    <scope>NUCLEOTIDE SEQUENCE</scope>
    <source>
        <strain evidence="2">Huo1</strain>
        <tissue evidence="2">Leaf</tissue>
    </source>
</reference>